<dbReference type="NCBIfam" id="TIGR02532">
    <property type="entry name" value="IV_pilin_GFxxxE"/>
    <property type="match status" value="1"/>
</dbReference>
<dbReference type="AlphaFoldDB" id="C9YGX3"/>
<keyword evidence="1" id="KW-0812">Transmembrane</keyword>
<proteinExistence type="predicted"/>
<dbReference type="SUPFAM" id="SSF54523">
    <property type="entry name" value="Pili subunits"/>
    <property type="match status" value="1"/>
</dbReference>
<feature type="transmembrane region" description="Helical" evidence="1">
    <location>
        <begin position="12"/>
        <end position="37"/>
    </location>
</feature>
<organism evidence="2">
    <name type="scientific">Curvibacter symbiont subsp. Hydra magnipapillata</name>
    <dbReference type="NCBI Taxonomy" id="667019"/>
    <lineage>
        <taxon>Bacteria</taxon>
        <taxon>Pseudomonadati</taxon>
        <taxon>Pseudomonadota</taxon>
        <taxon>Betaproteobacteria</taxon>
        <taxon>Burkholderiales</taxon>
        <taxon>Comamonadaceae</taxon>
        <taxon>Curvibacter</taxon>
    </lineage>
</organism>
<keyword evidence="1" id="KW-1133">Transmembrane helix</keyword>
<keyword evidence="1" id="KW-0472">Membrane</keyword>
<accession>C9YGX3</accession>
<dbReference type="Gene3D" id="3.30.700.10">
    <property type="entry name" value="Glycoprotein, Type 4 Pilin"/>
    <property type="match status" value="1"/>
</dbReference>
<dbReference type="Pfam" id="PF07963">
    <property type="entry name" value="N_methyl"/>
    <property type="match status" value="1"/>
</dbReference>
<evidence type="ECO:0000256" key="1">
    <source>
        <dbReference type="SAM" id="Phobius"/>
    </source>
</evidence>
<name>C9YGX3_CURXX</name>
<dbReference type="EMBL" id="FN543108">
    <property type="protein sequence ID" value="CBA33672.1"/>
    <property type="molecule type" value="Genomic_DNA"/>
</dbReference>
<sequence>MPKMRCMTSNKVANRGFTLIELVMVIAILGVLAAVAVPKFINLGTDARVATLNGLLGAVRTTMETVKVTAALRGTTAVADPALKFLDMQGSSIRLWNGYPDRWWDGIGMTLQGAPAIAGGGYLSTAPIVFNKFTFYGYSNSTIPNGDAGWVLTDAPTPANCSLAYNYNGSGEPQLILRTTGC</sequence>
<dbReference type="PROSITE" id="PS00409">
    <property type="entry name" value="PROKAR_NTER_METHYL"/>
    <property type="match status" value="1"/>
</dbReference>
<protein>
    <submittedName>
        <fullName evidence="2">Uncharacterized protein</fullName>
    </submittedName>
</protein>
<dbReference type="InterPro" id="IPR045584">
    <property type="entry name" value="Pilin-like"/>
</dbReference>
<evidence type="ECO:0000313" key="2">
    <source>
        <dbReference type="EMBL" id="CBA33672.1"/>
    </source>
</evidence>
<dbReference type="InterPro" id="IPR012902">
    <property type="entry name" value="N_methyl_site"/>
</dbReference>
<reference evidence="2" key="1">
    <citation type="journal article" date="2010" name="Nature">
        <title>The Dynamic genome of Hydra.</title>
        <authorList>
            <person name="Chapman J.A."/>
            <person name="Kirkness E.F."/>
            <person name="Simakov O."/>
            <person name="Hampson S.E."/>
            <person name="Mitros T."/>
            <person name="Weinmaier T."/>
            <person name="Rattei T."/>
            <person name="Balasubramanian P.G."/>
            <person name="Borman J."/>
            <person name="Busam D."/>
            <person name="Disbennett K."/>
            <person name="Pfannkoch C."/>
            <person name="Sumin N."/>
            <person name="Sutton G."/>
            <person name="Viswanathan L."/>
            <person name="Walenz B."/>
            <person name="Goodstein D.M."/>
            <person name="Hellsten U."/>
            <person name="Kawashima T."/>
            <person name="Prochnik S.E."/>
            <person name="Putnam N.H."/>
            <person name="Shu S."/>
            <person name="Blumberg B."/>
            <person name="Dana C.E."/>
            <person name="Gee L."/>
            <person name="Kibler D.F."/>
            <person name="Law L."/>
            <person name="Lindgens D."/>
            <person name="Martinez D.E."/>
            <person name="Peng J."/>
            <person name="Wigge P.A."/>
            <person name="Bertulat B."/>
            <person name="Guder C."/>
            <person name="Nakamura Y."/>
            <person name="Ozbek S."/>
            <person name="Watanabe H."/>
            <person name="Khalturin K."/>
            <person name="Hemmrich G."/>
            <person name="Franke A."/>
            <person name="Augustin R."/>
            <person name="Fraune S."/>
            <person name="Hayakawa E."/>
            <person name="Hayakawa S."/>
            <person name="Hirose M."/>
            <person name="Hwang J."/>
            <person name="Ikeo K."/>
            <person name="Nishimiya-Fujisawa C."/>
            <person name="Ogura A."/>
            <person name="Takahashi T."/>
            <person name="Steinmetz P.R."/>
            <person name="Zhang X."/>
            <person name="Aufschnaiter R."/>
            <person name="Eder M.K."/>
            <person name="Gorny A.K."/>
            <person name="Salvenmoser W."/>
            <person name="Heimberg A.M."/>
            <person name="Wheeler B.M."/>
            <person name="Peterson K.J."/>
            <person name="Boettger A."/>
            <person name="Tischler P."/>
            <person name="Wolf A."/>
            <person name="Gojobori T."/>
            <person name="Remington K.A."/>
            <person name="Strausberg R.L."/>
            <person name="Venter J."/>
            <person name="Technau U."/>
            <person name="Hobmayer B."/>
            <person name="Bosch T.C."/>
            <person name="Holstein T.W."/>
            <person name="Fujisawa T."/>
            <person name="Bode H.R."/>
            <person name="David C.N."/>
            <person name="Rokhsar D.S."/>
            <person name="Steele R.E."/>
        </authorList>
    </citation>
    <scope>NUCLEOTIDE SEQUENCE</scope>
</reference>
<gene>
    <name evidence="2" type="ORF">Csp_B20230</name>
</gene>